<evidence type="ECO:0000256" key="2">
    <source>
        <dbReference type="SAM" id="SignalP"/>
    </source>
</evidence>
<feature type="chain" id="PRO_5001982090" evidence="2">
    <location>
        <begin position="22"/>
        <end position="108"/>
    </location>
</feature>
<accession>A0A0A1WD38</accession>
<gene>
    <name evidence="3" type="primary">HKR1</name>
    <name evidence="3" type="ORF">g.7627</name>
</gene>
<evidence type="ECO:0000313" key="3">
    <source>
        <dbReference type="EMBL" id="JAC96888.1"/>
    </source>
</evidence>
<proteinExistence type="predicted"/>
<keyword evidence="2" id="KW-0732">Signal</keyword>
<dbReference type="EMBL" id="GBXI01017403">
    <property type="protein sequence ID" value="JAC96888.1"/>
    <property type="molecule type" value="Transcribed_RNA"/>
</dbReference>
<reference evidence="3" key="2">
    <citation type="journal article" date="2015" name="Gigascience">
        <title>Reconstructing a comprehensive transcriptome assembly of a white-pupal translocated strain of the pest fruit fly Bactrocera cucurbitae.</title>
        <authorList>
            <person name="Sim S.B."/>
            <person name="Calla B."/>
            <person name="Hall B."/>
            <person name="DeRego T."/>
            <person name="Geib S.M."/>
        </authorList>
    </citation>
    <scope>NUCLEOTIDE SEQUENCE</scope>
</reference>
<feature type="signal peptide" evidence="2">
    <location>
        <begin position="1"/>
        <end position="21"/>
    </location>
</feature>
<organism evidence="3">
    <name type="scientific">Zeugodacus cucurbitae</name>
    <name type="common">Melon fruit fly</name>
    <name type="synonym">Bactrocera cucurbitae</name>
    <dbReference type="NCBI Taxonomy" id="28588"/>
    <lineage>
        <taxon>Eukaryota</taxon>
        <taxon>Metazoa</taxon>
        <taxon>Ecdysozoa</taxon>
        <taxon>Arthropoda</taxon>
        <taxon>Hexapoda</taxon>
        <taxon>Insecta</taxon>
        <taxon>Pterygota</taxon>
        <taxon>Neoptera</taxon>
        <taxon>Endopterygota</taxon>
        <taxon>Diptera</taxon>
        <taxon>Brachycera</taxon>
        <taxon>Muscomorpha</taxon>
        <taxon>Tephritoidea</taxon>
        <taxon>Tephritidae</taxon>
        <taxon>Zeugodacus</taxon>
        <taxon>Zeugodacus</taxon>
    </lineage>
</organism>
<sequence>MMQKNIIILLVAMLAVQLVVAEFNAKMKYVNQPNLVFGKNPNKEDKSEENKSSKSSDAQDDYFEPPPDSQGMDIPTTYSQEGLPPPRKPLPDTFFDPQYEAPITTPEP</sequence>
<feature type="region of interest" description="Disordered" evidence="1">
    <location>
        <begin position="34"/>
        <end position="108"/>
    </location>
</feature>
<feature type="compositionally biased region" description="Basic and acidic residues" evidence="1">
    <location>
        <begin position="41"/>
        <end position="54"/>
    </location>
</feature>
<dbReference type="AlphaFoldDB" id="A0A0A1WD38"/>
<reference evidence="3" key="1">
    <citation type="submission" date="2014-11" db="EMBL/GenBank/DDBJ databases">
        <authorList>
            <person name="Geib S."/>
        </authorList>
    </citation>
    <scope>NUCLEOTIDE SEQUENCE</scope>
</reference>
<name>A0A0A1WD38_ZEUCU</name>
<evidence type="ECO:0000256" key="1">
    <source>
        <dbReference type="SAM" id="MobiDB-lite"/>
    </source>
</evidence>
<protein>
    <submittedName>
        <fullName evidence="3">Signaling mucin HKR1</fullName>
    </submittedName>
</protein>